<reference evidence="1" key="1">
    <citation type="submission" date="2018-05" db="EMBL/GenBank/DDBJ databases">
        <authorList>
            <person name="Lanie J.A."/>
            <person name="Ng W.-L."/>
            <person name="Kazmierczak K.M."/>
            <person name="Andrzejewski T.M."/>
            <person name="Davidsen T.M."/>
            <person name="Wayne K.J."/>
            <person name="Tettelin H."/>
            <person name="Glass J.I."/>
            <person name="Rusch D."/>
            <person name="Podicherti R."/>
            <person name="Tsui H.-C.T."/>
            <person name="Winkler M.E."/>
        </authorList>
    </citation>
    <scope>NUCLEOTIDE SEQUENCE</scope>
</reference>
<protein>
    <recommendedName>
        <fullName evidence="2">DUF4376 domain-containing protein</fullName>
    </recommendedName>
</protein>
<proteinExistence type="predicted"/>
<evidence type="ECO:0008006" key="2">
    <source>
        <dbReference type="Google" id="ProtNLM"/>
    </source>
</evidence>
<dbReference type="EMBL" id="UINC01105856">
    <property type="protein sequence ID" value="SVC70114.1"/>
    <property type="molecule type" value="Genomic_DNA"/>
</dbReference>
<gene>
    <name evidence="1" type="ORF">METZ01_LOCUS322968</name>
</gene>
<dbReference type="AlphaFoldDB" id="A0A382P9M3"/>
<organism evidence="1">
    <name type="scientific">marine metagenome</name>
    <dbReference type="NCBI Taxonomy" id="408172"/>
    <lineage>
        <taxon>unclassified sequences</taxon>
        <taxon>metagenomes</taxon>
        <taxon>ecological metagenomes</taxon>
    </lineage>
</organism>
<accession>A0A382P9M3</accession>
<name>A0A382P9M3_9ZZZZ</name>
<evidence type="ECO:0000313" key="1">
    <source>
        <dbReference type="EMBL" id="SVC70114.1"/>
    </source>
</evidence>
<sequence>MAIFNFEQAQENEIHRPERGNVEAEKVFDKYVRLTLGKVEQSLSDAKDRYEEGEADASAKPSQNWKVVKKGDTLLDEEVKVWLKIGVKKQGLFVNHKGVEVLEVKIPASKLVDQLLEFKQAIEFVRDNPDTGIAKEFHQEAIQQAKPKTEDKTDWEYDPENDLYVAI</sequence>